<feature type="transmembrane region" description="Helical" evidence="9">
    <location>
        <begin position="100"/>
        <end position="120"/>
    </location>
</feature>
<dbReference type="NCBIfam" id="TIGR00546">
    <property type="entry name" value="lnt"/>
    <property type="match status" value="1"/>
</dbReference>
<dbReference type="SUPFAM" id="SSF56317">
    <property type="entry name" value="Carbon-nitrogen hydrolase"/>
    <property type="match status" value="1"/>
</dbReference>
<evidence type="ECO:0000313" key="12">
    <source>
        <dbReference type="Proteomes" id="UP001595711"/>
    </source>
</evidence>
<dbReference type="EC" id="2.3.1.269" evidence="9"/>
<dbReference type="Pfam" id="PF20154">
    <property type="entry name" value="LNT_N"/>
    <property type="match status" value="1"/>
</dbReference>
<evidence type="ECO:0000256" key="6">
    <source>
        <dbReference type="ARBA" id="ARBA00022989"/>
    </source>
</evidence>
<evidence type="ECO:0000259" key="10">
    <source>
        <dbReference type="PROSITE" id="PS50263"/>
    </source>
</evidence>
<evidence type="ECO:0000256" key="7">
    <source>
        <dbReference type="ARBA" id="ARBA00023136"/>
    </source>
</evidence>
<organism evidence="11 12">
    <name type="scientific">Ferrovibrio xuzhouensis</name>
    <dbReference type="NCBI Taxonomy" id="1576914"/>
    <lineage>
        <taxon>Bacteria</taxon>
        <taxon>Pseudomonadati</taxon>
        <taxon>Pseudomonadota</taxon>
        <taxon>Alphaproteobacteria</taxon>
        <taxon>Rhodospirillales</taxon>
        <taxon>Rhodospirillaceae</taxon>
        <taxon>Ferrovibrio</taxon>
    </lineage>
</organism>
<feature type="transmembrane region" description="Helical" evidence="9">
    <location>
        <begin position="499"/>
        <end position="521"/>
    </location>
</feature>
<comment type="caution">
    <text evidence="11">The sequence shown here is derived from an EMBL/GenBank/DDBJ whole genome shotgun (WGS) entry which is preliminary data.</text>
</comment>
<reference evidence="12" key="1">
    <citation type="journal article" date="2019" name="Int. J. Syst. Evol. Microbiol.">
        <title>The Global Catalogue of Microorganisms (GCM) 10K type strain sequencing project: providing services to taxonomists for standard genome sequencing and annotation.</title>
        <authorList>
            <consortium name="The Broad Institute Genomics Platform"/>
            <consortium name="The Broad Institute Genome Sequencing Center for Infectious Disease"/>
            <person name="Wu L."/>
            <person name="Ma J."/>
        </authorList>
    </citation>
    <scope>NUCLEOTIDE SEQUENCE [LARGE SCALE GENOMIC DNA]</scope>
    <source>
        <strain evidence="12">KCTC 42182</strain>
    </source>
</reference>
<comment type="subcellular location">
    <subcellularLocation>
        <location evidence="1 9">Cell membrane</location>
        <topology evidence="1 9">Multi-pass membrane protein</topology>
    </subcellularLocation>
</comment>
<dbReference type="PROSITE" id="PS50263">
    <property type="entry name" value="CN_HYDROLASE"/>
    <property type="match status" value="1"/>
</dbReference>
<dbReference type="CDD" id="cd07571">
    <property type="entry name" value="ALP_N-acyl_transferase"/>
    <property type="match status" value="1"/>
</dbReference>
<dbReference type="InterPro" id="IPR004563">
    <property type="entry name" value="Apolipo_AcylTrfase"/>
</dbReference>
<dbReference type="InterPro" id="IPR045378">
    <property type="entry name" value="LNT_N"/>
</dbReference>
<feature type="transmembrane region" description="Helical" evidence="9">
    <location>
        <begin position="68"/>
        <end position="88"/>
    </location>
</feature>
<protein>
    <recommendedName>
        <fullName evidence="9">Apolipoprotein N-acyltransferase</fullName>
        <shortName evidence="9">ALP N-acyltransferase</shortName>
        <ecNumber evidence="9">2.3.1.269</ecNumber>
    </recommendedName>
</protein>
<comment type="similarity">
    <text evidence="2 9">Belongs to the CN hydrolase family. Apolipoprotein N-acyltransferase subfamily.</text>
</comment>
<dbReference type="HAMAP" id="MF_01148">
    <property type="entry name" value="Lnt"/>
    <property type="match status" value="1"/>
</dbReference>
<evidence type="ECO:0000256" key="4">
    <source>
        <dbReference type="ARBA" id="ARBA00022679"/>
    </source>
</evidence>
<evidence type="ECO:0000256" key="2">
    <source>
        <dbReference type="ARBA" id="ARBA00010065"/>
    </source>
</evidence>
<dbReference type="EMBL" id="JBHRYJ010000001">
    <property type="protein sequence ID" value="MFC3675837.1"/>
    <property type="molecule type" value="Genomic_DNA"/>
</dbReference>
<keyword evidence="7 9" id="KW-0472">Membrane</keyword>
<name>A0ABV7VGA7_9PROT</name>
<dbReference type="GO" id="GO:0016746">
    <property type="term" value="F:acyltransferase activity"/>
    <property type="evidence" value="ECO:0007669"/>
    <property type="project" value="UniProtKB-KW"/>
</dbReference>
<keyword evidence="3 9" id="KW-1003">Cell membrane</keyword>
<evidence type="ECO:0000256" key="8">
    <source>
        <dbReference type="ARBA" id="ARBA00023315"/>
    </source>
</evidence>
<keyword evidence="5 9" id="KW-0812">Transmembrane</keyword>
<accession>A0ABV7VGA7</accession>
<keyword evidence="6 9" id="KW-1133">Transmembrane helix</keyword>
<sequence>MSRIDGVIGRLQRLSGWRRHALLLLLGALLAAAQAPLYVWPLAFVTLGGLLLLDAAAGRGWRSFFTTYLFAYGYFVAGLYWMGIAFFVDAARYAWLSPLPVLGLPLLLAAFPAGGVWLACRIGGRHRGGGHGAVWRMLLAAAGWTIGEWLRSHVLTGFPWNLVGYVWADHPAVMQMASVIGSHGLDLVTLLAAAGFALALRPGAARRARFAALLLPAGFALAVLGGALRLAAANHDMVPGVWLRLVQPSIAQTAKWQDELRQRHLQQQVALSIQPAERTPTHIIWAETAIPYLIDEAGTLRQALGHIVPPGGALIAGAIRRSFDAAGHMTVYNSLFALNGTGTIASVYDKVHLVPFGEYLPLRDWLHPLGLDALAASGIDFSPGAESGPLAIAGLPPVRPLICYEAIFPDEIAPAGQMRAGVLLNITNDAWFGRSSGPYQHFASARMRAVEQGLPLVRDANTGISAIVDPYGRIVASLGLDRIGVVDGPLPVALPPTLYVRWGDIPAILFSLLVIFVNIVIGRRRIKD</sequence>
<dbReference type="InterPro" id="IPR036526">
    <property type="entry name" value="C-N_Hydrolase_sf"/>
</dbReference>
<proteinExistence type="inferred from homology"/>
<comment type="catalytic activity">
    <reaction evidence="9">
        <text>N-terminal S-1,2-diacyl-sn-glyceryl-L-cysteinyl-[lipoprotein] + a glycerophospholipid = N-acyl-S-1,2-diacyl-sn-glyceryl-L-cysteinyl-[lipoprotein] + a 2-acyl-sn-glycero-3-phospholipid + H(+)</text>
        <dbReference type="Rhea" id="RHEA:48228"/>
        <dbReference type="Rhea" id="RHEA-COMP:14681"/>
        <dbReference type="Rhea" id="RHEA-COMP:14684"/>
        <dbReference type="ChEBI" id="CHEBI:15378"/>
        <dbReference type="ChEBI" id="CHEBI:136912"/>
        <dbReference type="ChEBI" id="CHEBI:140656"/>
        <dbReference type="ChEBI" id="CHEBI:140657"/>
        <dbReference type="ChEBI" id="CHEBI:140660"/>
        <dbReference type="EC" id="2.3.1.269"/>
    </reaction>
</comment>
<evidence type="ECO:0000313" key="11">
    <source>
        <dbReference type="EMBL" id="MFC3675837.1"/>
    </source>
</evidence>
<evidence type="ECO:0000256" key="3">
    <source>
        <dbReference type="ARBA" id="ARBA00022475"/>
    </source>
</evidence>
<keyword evidence="4 9" id="KW-0808">Transferase</keyword>
<keyword evidence="8 9" id="KW-0012">Acyltransferase</keyword>
<feature type="transmembrane region" description="Helical" evidence="9">
    <location>
        <begin position="210"/>
        <end position="231"/>
    </location>
</feature>
<comment type="caution">
    <text evidence="9">Lacks conserved residue(s) required for the propagation of feature annotation.</text>
</comment>
<feature type="transmembrane region" description="Helical" evidence="9">
    <location>
        <begin position="172"/>
        <end position="198"/>
    </location>
</feature>
<dbReference type="Proteomes" id="UP001595711">
    <property type="component" value="Unassembled WGS sequence"/>
</dbReference>
<dbReference type="RefSeq" id="WP_379725156.1">
    <property type="nucleotide sequence ID" value="NZ_JBHRYJ010000001.1"/>
</dbReference>
<feature type="domain" description="CN hydrolase" evidence="10">
    <location>
        <begin position="246"/>
        <end position="492"/>
    </location>
</feature>
<comment type="function">
    <text evidence="9">Catalyzes the phospholipid dependent N-acylation of the N-terminal cysteine of apolipoprotein, the last step in lipoprotein maturation.</text>
</comment>
<dbReference type="InterPro" id="IPR003010">
    <property type="entry name" value="C-N_Hydrolase"/>
</dbReference>
<evidence type="ECO:0000256" key="1">
    <source>
        <dbReference type="ARBA" id="ARBA00004651"/>
    </source>
</evidence>
<comment type="pathway">
    <text evidence="9">Protein modification; lipoprotein biosynthesis (N-acyl transfer).</text>
</comment>
<dbReference type="Gene3D" id="3.60.110.10">
    <property type="entry name" value="Carbon-nitrogen hydrolase"/>
    <property type="match status" value="1"/>
</dbReference>
<gene>
    <name evidence="9 11" type="primary">lnt</name>
    <name evidence="11" type="ORF">ACFOOQ_09810</name>
</gene>
<evidence type="ECO:0000256" key="5">
    <source>
        <dbReference type="ARBA" id="ARBA00022692"/>
    </source>
</evidence>
<dbReference type="PANTHER" id="PTHR38686:SF1">
    <property type="entry name" value="APOLIPOPROTEIN N-ACYLTRANSFERASE"/>
    <property type="match status" value="1"/>
</dbReference>
<keyword evidence="12" id="KW-1185">Reference proteome</keyword>
<evidence type="ECO:0000256" key="9">
    <source>
        <dbReference type="HAMAP-Rule" id="MF_01148"/>
    </source>
</evidence>
<dbReference type="Pfam" id="PF00795">
    <property type="entry name" value="CN_hydrolase"/>
    <property type="match status" value="1"/>
</dbReference>
<dbReference type="PANTHER" id="PTHR38686">
    <property type="entry name" value="APOLIPOPROTEIN N-ACYLTRANSFERASE"/>
    <property type="match status" value="1"/>
</dbReference>